<dbReference type="Proteomes" id="UP001589707">
    <property type="component" value="Unassembled WGS sequence"/>
</dbReference>
<dbReference type="InterPro" id="IPR050410">
    <property type="entry name" value="CCR4/nocturin_mRNA_transcr"/>
</dbReference>
<evidence type="ECO:0000313" key="3">
    <source>
        <dbReference type="Proteomes" id="UP001589707"/>
    </source>
</evidence>
<dbReference type="InterPro" id="IPR005135">
    <property type="entry name" value="Endo/exonuclease/phosphatase"/>
</dbReference>
<dbReference type="GO" id="GO:0004519">
    <property type="term" value="F:endonuclease activity"/>
    <property type="evidence" value="ECO:0007669"/>
    <property type="project" value="UniProtKB-KW"/>
</dbReference>
<name>A0ABV5X4G7_9MICO</name>
<dbReference type="Pfam" id="PF03372">
    <property type="entry name" value="Exo_endo_phos"/>
    <property type="match status" value="1"/>
</dbReference>
<dbReference type="RefSeq" id="WP_376840680.1">
    <property type="nucleotide sequence ID" value="NZ_JBHMAU010000066.1"/>
</dbReference>
<feature type="domain" description="Endonuclease/exonuclease/phosphatase" evidence="1">
    <location>
        <begin position="14"/>
        <end position="255"/>
    </location>
</feature>
<evidence type="ECO:0000259" key="1">
    <source>
        <dbReference type="Pfam" id="PF03372"/>
    </source>
</evidence>
<keyword evidence="2" id="KW-0255">Endonuclease</keyword>
<organism evidence="2 3">
    <name type="scientific">Brevibacterium otitidis</name>
    <dbReference type="NCBI Taxonomy" id="53364"/>
    <lineage>
        <taxon>Bacteria</taxon>
        <taxon>Bacillati</taxon>
        <taxon>Actinomycetota</taxon>
        <taxon>Actinomycetes</taxon>
        <taxon>Micrococcales</taxon>
        <taxon>Brevibacteriaceae</taxon>
        <taxon>Brevibacterium</taxon>
    </lineage>
</organism>
<proteinExistence type="predicted"/>
<keyword evidence="3" id="KW-1185">Reference proteome</keyword>
<keyword evidence="2" id="KW-0378">Hydrolase</keyword>
<dbReference type="PANTHER" id="PTHR12121">
    <property type="entry name" value="CARBON CATABOLITE REPRESSOR PROTEIN 4"/>
    <property type="match status" value="1"/>
</dbReference>
<reference evidence="2 3" key="1">
    <citation type="submission" date="2024-09" db="EMBL/GenBank/DDBJ databases">
        <authorList>
            <person name="Sun Q."/>
            <person name="Mori K."/>
        </authorList>
    </citation>
    <scope>NUCLEOTIDE SEQUENCE [LARGE SCALE GENOMIC DNA]</scope>
    <source>
        <strain evidence="2 3">JCM 11683</strain>
    </source>
</reference>
<dbReference type="Gene3D" id="3.60.10.10">
    <property type="entry name" value="Endonuclease/exonuclease/phosphatase"/>
    <property type="match status" value="1"/>
</dbReference>
<dbReference type="PANTHER" id="PTHR12121:SF36">
    <property type="entry name" value="ENDONUCLEASE_EXONUCLEASE_PHOSPHATASE DOMAIN-CONTAINING PROTEIN"/>
    <property type="match status" value="1"/>
</dbReference>
<dbReference type="SUPFAM" id="SSF56219">
    <property type="entry name" value="DNase I-like"/>
    <property type="match status" value="1"/>
</dbReference>
<sequence>MLIRPQDPQQLSVMSFNLRYPALDGQPWRRRLPQAAAVIRQERPHLIGTQEGVLRQLTELIDALPEHYEWLGEGREGGDAGEFTAVIYDSRRLEITHQEVSWLSERPRVPGSRSWGARHPRTMTIADAIDRQTRRRVRFVNVHLDHRSEDAQLHSADLILEAIRAADADSEAVLLGDFNAYKDRKVYRRFMDTGLLTDAVAACPSETCEINTFHHYRGPQRDGQHMDWILHTARLRTCATGVNTFGRGVQYPSDHFPLQALLSYSDAADTASADRSVESSAG</sequence>
<gene>
    <name evidence="2" type="ORF">ACFFN1_10515</name>
</gene>
<comment type="caution">
    <text evidence="2">The sequence shown here is derived from an EMBL/GenBank/DDBJ whole genome shotgun (WGS) entry which is preliminary data.</text>
</comment>
<keyword evidence="2" id="KW-0540">Nuclease</keyword>
<accession>A0ABV5X4G7</accession>
<dbReference type="EMBL" id="JBHMAU010000066">
    <property type="protein sequence ID" value="MFB9776824.1"/>
    <property type="molecule type" value="Genomic_DNA"/>
</dbReference>
<protein>
    <submittedName>
        <fullName evidence="2">Endonuclease/exonuclease/phosphatase family protein</fullName>
    </submittedName>
</protein>
<dbReference type="InterPro" id="IPR036691">
    <property type="entry name" value="Endo/exonu/phosph_ase_sf"/>
</dbReference>
<evidence type="ECO:0000313" key="2">
    <source>
        <dbReference type="EMBL" id="MFB9776824.1"/>
    </source>
</evidence>
<dbReference type="CDD" id="cd09083">
    <property type="entry name" value="EEP-1"/>
    <property type="match status" value="1"/>
</dbReference>